<evidence type="ECO:0000256" key="2">
    <source>
        <dbReference type="SAM" id="Phobius"/>
    </source>
</evidence>
<reference evidence="3 4" key="1">
    <citation type="submission" date="2013-11" db="EMBL/GenBank/DDBJ databases">
        <title>The Damaraland mole rat (Fukomys damarensis) genome and evolution of African mole rats.</title>
        <authorList>
            <person name="Gladyshev V.N."/>
            <person name="Fang X."/>
        </authorList>
    </citation>
    <scope>NUCLEOTIDE SEQUENCE [LARGE SCALE GENOMIC DNA]</scope>
    <source>
        <tissue evidence="3">Liver</tissue>
    </source>
</reference>
<evidence type="ECO:0000313" key="4">
    <source>
        <dbReference type="Proteomes" id="UP000028990"/>
    </source>
</evidence>
<keyword evidence="2" id="KW-0812">Transmembrane</keyword>
<proteinExistence type="predicted"/>
<feature type="region of interest" description="Disordered" evidence="1">
    <location>
        <begin position="1"/>
        <end position="25"/>
    </location>
</feature>
<dbReference type="Proteomes" id="UP000028990">
    <property type="component" value="Unassembled WGS sequence"/>
</dbReference>
<accession>A0A091EGT6</accession>
<dbReference type="AlphaFoldDB" id="A0A091EGT6"/>
<name>A0A091EGT6_FUKDA</name>
<feature type="compositionally biased region" description="Polar residues" evidence="1">
    <location>
        <begin position="43"/>
        <end position="56"/>
    </location>
</feature>
<evidence type="ECO:0000313" key="3">
    <source>
        <dbReference type="EMBL" id="KFO34646.1"/>
    </source>
</evidence>
<dbReference type="EMBL" id="KN121930">
    <property type="protein sequence ID" value="KFO34646.1"/>
    <property type="molecule type" value="Genomic_DNA"/>
</dbReference>
<feature type="transmembrane region" description="Helical" evidence="2">
    <location>
        <begin position="92"/>
        <end position="110"/>
    </location>
</feature>
<evidence type="ECO:0000256" key="1">
    <source>
        <dbReference type="SAM" id="MobiDB-lite"/>
    </source>
</evidence>
<keyword evidence="2" id="KW-1133">Transmembrane helix</keyword>
<organism evidence="3 4">
    <name type="scientific">Fukomys damarensis</name>
    <name type="common">Damaraland mole rat</name>
    <name type="synonym">Cryptomys damarensis</name>
    <dbReference type="NCBI Taxonomy" id="885580"/>
    <lineage>
        <taxon>Eukaryota</taxon>
        <taxon>Metazoa</taxon>
        <taxon>Chordata</taxon>
        <taxon>Craniata</taxon>
        <taxon>Vertebrata</taxon>
        <taxon>Euteleostomi</taxon>
        <taxon>Mammalia</taxon>
        <taxon>Eutheria</taxon>
        <taxon>Euarchontoglires</taxon>
        <taxon>Glires</taxon>
        <taxon>Rodentia</taxon>
        <taxon>Hystricomorpha</taxon>
        <taxon>Bathyergidae</taxon>
        <taxon>Fukomys</taxon>
    </lineage>
</organism>
<keyword evidence="2" id="KW-0472">Membrane</keyword>
<sequence length="116" mass="12846">MDQEGDNIRLGINQPRRQENKNVPDLRLVGSGIVKDASRKSSSHLNNRSCSGSSKTRITRQEEPSNIAMSLLMFVGPIVLQKAPTAASSKCVMVLYGLAFLIELLLLAWHPDVTQW</sequence>
<feature type="region of interest" description="Disordered" evidence="1">
    <location>
        <begin position="37"/>
        <end position="60"/>
    </location>
</feature>
<keyword evidence="4" id="KW-1185">Reference proteome</keyword>
<gene>
    <name evidence="3" type="ORF">H920_04014</name>
</gene>
<protein>
    <submittedName>
        <fullName evidence="3">Uncharacterized protein</fullName>
    </submittedName>
</protein>